<dbReference type="GO" id="GO:0016787">
    <property type="term" value="F:hydrolase activity"/>
    <property type="evidence" value="ECO:0007669"/>
    <property type="project" value="UniProtKB-KW"/>
</dbReference>
<evidence type="ECO:0000259" key="7">
    <source>
        <dbReference type="PROSITE" id="PS50109"/>
    </source>
</evidence>
<dbReference type="Pfam" id="PF00072">
    <property type="entry name" value="Response_reg"/>
    <property type="match status" value="1"/>
</dbReference>
<dbReference type="Gene3D" id="1.10.287.130">
    <property type="match status" value="1"/>
</dbReference>
<dbReference type="eggNOG" id="COG0784">
    <property type="taxonomic scope" value="Bacteria"/>
</dbReference>
<evidence type="ECO:0000256" key="6">
    <source>
        <dbReference type="SAM" id="Phobius"/>
    </source>
</evidence>
<dbReference type="CDD" id="cd17546">
    <property type="entry name" value="REC_hyHK_CKI1_RcsC-like"/>
    <property type="match status" value="1"/>
</dbReference>
<keyword evidence="6" id="KW-1133">Transmembrane helix</keyword>
<dbReference type="PROSITE" id="PS50109">
    <property type="entry name" value="HIS_KIN"/>
    <property type="match status" value="1"/>
</dbReference>
<comment type="catalytic activity">
    <reaction evidence="1">
        <text>ATP + protein L-histidine = ADP + protein N-phospho-L-histidine.</text>
        <dbReference type="EC" id="2.7.13.3"/>
    </reaction>
</comment>
<feature type="transmembrane region" description="Helical" evidence="6">
    <location>
        <begin position="121"/>
        <end position="141"/>
    </location>
</feature>
<dbReference type="InterPro" id="IPR036890">
    <property type="entry name" value="HATPase_C_sf"/>
</dbReference>
<dbReference type="Pfam" id="PF02518">
    <property type="entry name" value="HATPase_c"/>
    <property type="match status" value="1"/>
</dbReference>
<feature type="transmembrane region" description="Helical" evidence="6">
    <location>
        <begin position="195"/>
        <end position="218"/>
    </location>
</feature>
<dbReference type="InterPro" id="IPR004358">
    <property type="entry name" value="Sig_transdc_His_kin-like_C"/>
</dbReference>
<organism evidence="9 10">
    <name type="scientific">Vibrio proteolyticus NBRC 13287</name>
    <dbReference type="NCBI Taxonomy" id="1219065"/>
    <lineage>
        <taxon>Bacteria</taxon>
        <taxon>Pseudomonadati</taxon>
        <taxon>Pseudomonadota</taxon>
        <taxon>Gammaproteobacteria</taxon>
        <taxon>Vibrionales</taxon>
        <taxon>Vibrionaceae</taxon>
        <taxon>Vibrio</taxon>
    </lineage>
</organism>
<reference evidence="9 10" key="1">
    <citation type="submission" date="2013-09" db="EMBL/GenBank/DDBJ databases">
        <title>Whole genome shotgun sequence of Vibrio proteolyticus NBRC 13287.</title>
        <authorList>
            <person name="Isaki S."/>
            <person name="Hosoyama A."/>
            <person name="Numata M."/>
            <person name="Hashimoto M."/>
            <person name="Hosoyama Y."/>
            <person name="Tsuchikane K."/>
            <person name="Noguchi M."/>
            <person name="Hirakata S."/>
            <person name="Ichikawa N."/>
            <person name="Ohji S."/>
            <person name="Yamazoe A."/>
            <person name="Fujita N."/>
        </authorList>
    </citation>
    <scope>NUCLEOTIDE SEQUENCE [LARGE SCALE GENOMIC DNA]</scope>
    <source>
        <strain evidence="9 10">NBRC 13287</strain>
    </source>
</reference>
<dbReference type="InterPro" id="IPR003661">
    <property type="entry name" value="HisK_dim/P_dom"/>
</dbReference>
<keyword evidence="3 5" id="KW-0597">Phosphoprotein</keyword>
<dbReference type="InterPro" id="IPR005467">
    <property type="entry name" value="His_kinase_dom"/>
</dbReference>
<keyword evidence="4" id="KW-0378">Hydrolase</keyword>
<dbReference type="Proteomes" id="UP000016570">
    <property type="component" value="Unassembled WGS sequence"/>
</dbReference>
<name>U2ZD74_VIBPR</name>
<dbReference type="CDD" id="cd00082">
    <property type="entry name" value="HisKA"/>
    <property type="match status" value="1"/>
</dbReference>
<dbReference type="SMART" id="SM00448">
    <property type="entry name" value="REC"/>
    <property type="match status" value="1"/>
</dbReference>
<feature type="transmembrane region" description="Helical" evidence="6">
    <location>
        <begin position="252"/>
        <end position="273"/>
    </location>
</feature>
<accession>U2ZD74</accession>
<comment type="caution">
    <text evidence="9">The sequence shown here is derived from an EMBL/GenBank/DDBJ whole genome shotgun (WGS) entry which is preliminary data.</text>
</comment>
<dbReference type="PANTHER" id="PTHR43547:SF2">
    <property type="entry name" value="HYBRID SIGNAL TRANSDUCTION HISTIDINE KINASE C"/>
    <property type="match status" value="1"/>
</dbReference>
<dbReference type="SUPFAM" id="SSF47384">
    <property type="entry name" value="Homodimeric domain of signal transducing histidine kinase"/>
    <property type="match status" value="1"/>
</dbReference>
<dbReference type="InterPro" id="IPR036097">
    <property type="entry name" value="HisK_dim/P_sf"/>
</dbReference>
<feature type="domain" description="Response regulatory" evidence="8">
    <location>
        <begin position="722"/>
        <end position="835"/>
    </location>
</feature>
<keyword evidence="6" id="KW-0812">Transmembrane</keyword>
<evidence type="ECO:0000256" key="5">
    <source>
        <dbReference type="PROSITE-ProRule" id="PRU00169"/>
    </source>
</evidence>
<feature type="domain" description="Histidine kinase" evidence="7">
    <location>
        <begin position="466"/>
        <end position="681"/>
    </location>
</feature>
<evidence type="ECO:0000313" key="9">
    <source>
        <dbReference type="EMBL" id="GAD65666.1"/>
    </source>
</evidence>
<dbReference type="SUPFAM" id="SSF52172">
    <property type="entry name" value="CheY-like"/>
    <property type="match status" value="1"/>
</dbReference>
<dbReference type="InterPro" id="IPR003594">
    <property type="entry name" value="HATPase_dom"/>
</dbReference>
<feature type="transmembrane region" description="Helical" evidence="6">
    <location>
        <begin position="41"/>
        <end position="63"/>
    </location>
</feature>
<dbReference type="Gene3D" id="3.30.565.10">
    <property type="entry name" value="Histidine kinase-like ATPase, C-terminal domain"/>
    <property type="match status" value="1"/>
</dbReference>
<dbReference type="EC" id="2.7.13.3" evidence="2"/>
<dbReference type="eggNOG" id="COG2205">
    <property type="taxonomic scope" value="Bacteria"/>
</dbReference>
<dbReference type="STRING" id="1219065.VPR01S_01_04400"/>
<dbReference type="EMBL" id="BATJ01000001">
    <property type="protein sequence ID" value="GAD65666.1"/>
    <property type="molecule type" value="Genomic_DNA"/>
</dbReference>
<protein>
    <recommendedName>
        <fullName evidence="2">histidine kinase</fullName>
        <ecNumber evidence="2">2.7.13.3</ecNumber>
    </recommendedName>
</protein>
<feature type="modified residue" description="4-aspartylphosphate" evidence="5">
    <location>
        <position position="771"/>
    </location>
</feature>
<dbReference type="InterPro" id="IPR001789">
    <property type="entry name" value="Sig_transdc_resp-reg_receiver"/>
</dbReference>
<dbReference type="PRINTS" id="PR00344">
    <property type="entry name" value="BCTRLSENSOR"/>
</dbReference>
<evidence type="ECO:0000256" key="4">
    <source>
        <dbReference type="ARBA" id="ARBA00022801"/>
    </source>
</evidence>
<dbReference type="GO" id="GO:0000155">
    <property type="term" value="F:phosphorelay sensor kinase activity"/>
    <property type="evidence" value="ECO:0007669"/>
    <property type="project" value="InterPro"/>
</dbReference>
<dbReference type="PANTHER" id="PTHR43547">
    <property type="entry name" value="TWO-COMPONENT HISTIDINE KINASE"/>
    <property type="match status" value="1"/>
</dbReference>
<dbReference type="InterPro" id="IPR011006">
    <property type="entry name" value="CheY-like_superfamily"/>
</dbReference>
<dbReference type="AlphaFoldDB" id="U2ZD74"/>
<feature type="transmembrane region" description="Helical" evidence="6">
    <location>
        <begin position="161"/>
        <end position="183"/>
    </location>
</feature>
<sequence length="843" mass="94978">MLDILPFVSMLNPKSVTLLTVIAIILVWLGYYCLKLKQKGVAVFGSYHLPYIAYSVCIVFWILSNCYFHTDLLVTSGKTMGIYMARFANLASYFAFAFAFYFTCSLTAMQQKRPIYTWQKLVFFGFSGYSLYINVFTDLTVQDITVYAPSQFALAFGPQTSLFFTVVFALVVLTLVNLLTMRGDGSRLRLTRRNYMIAGILIFMFSTAAIHMGVTYFFDDFSLTWLPPALSISEMLFVGYALITSRFYSSKYLFFLALTTTVTSVLYLLPLSVALDYSFYQFELIVLYTAILGLTWQRVFNSVKKYTSLMVYNSPLPPTEQIYSLVEEFQSSPSQAIQKLAKLLNVPSSKMQLVKSSPDAELYTDYLSENHEALVFEEIEDKLDNAMSQDALAALHHKMSQNDAAIVMPLFDSGHMISHLLISTHKQDGRLFSNEEVVALEKVLKQVQGYINSDRRIRQSQALANSIAHEMRNPLTQLQLHLETLQIQAQTHAEPDVLIGEIEKGKAAIRRGKQLIDIILREVSNSSLDQEPMMISSIKRLLLQAMNQYGFESDQIKNRVQLNVDKDFSVRVNDTLFNFVVFNLLRNAIYYFDSYPESQIEISTRASFHENLVIFRDTGPGIPEDIRTQIFDDFFSHNKSGGSGLGLGYCQRVMSSFGGSIQCHSKYGQYTEFHLIFPTLSVEGPTYDEPLTTKTVAPSMSSIAQSLHMNSVTQNVPQADKTILVVDDKEVQRALVKLYLEQLGFDVIQANNGKIAVDIFQNNPIDLVIMDIQMPVMNGFEAATKIKQLSPTTPVIALSGESGNRELELINSLMDGRLSKPTNKADLAAILNQSLFANRSPVA</sequence>
<dbReference type="RefSeq" id="WP_021703658.1">
    <property type="nucleotide sequence ID" value="NZ_BATJ01000001.1"/>
</dbReference>
<evidence type="ECO:0000256" key="2">
    <source>
        <dbReference type="ARBA" id="ARBA00012438"/>
    </source>
</evidence>
<feature type="transmembrane region" description="Helical" evidence="6">
    <location>
        <begin position="15"/>
        <end position="34"/>
    </location>
</feature>
<evidence type="ECO:0000313" key="10">
    <source>
        <dbReference type="Proteomes" id="UP000016570"/>
    </source>
</evidence>
<dbReference type="SUPFAM" id="SSF55874">
    <property type="entry name" value="ATPase domain of HSP90 chaperone/DNA topoisomerase II/histidine kinase"/>
    <property type="match status" value="1"/>
</dbReference>
<evidence type="ECO:0000259" key="8">
    <source>
        <dbReference type="PROSITE" id="PS50110"/>
    </source>
</evidence>
<feature type="transmembrane region" description="Helical" evidence="6">
    <location>
        <begin position="224"/>
        <end position="243"/>
    </location>
</feature>
<proteinExistence type="predicted"/>
<dbReference type="SMART" id="SM00387">
    <property type="entry name" value="HATPase_c"/>
    <property type="match status" value="1"/>
</dbReference>
<dbReference type="Gene3D" id="3.40.50.2300">
    <property type="match status" value="1"/>
</dbReference>
<keyword evidence="6" id="KW-0472">Membrane</keyword>
<gene>
    <name evidence="9" type="primary">luxN</name>
    <name evidence="9" type="ORF">VPR01S_01_04400</name>
</gene>
<evidence type="ECO:0000256" key="1">
    <source>
        <dbReference type="ARBA" id="ARBA00000085"/>
    </source>
</evidence>
<evidence type="ECO:0000256" key="3">
    <source>
        <dbReference type="ARBA" id="ARBA00022553"/>
    </source>
</evidence>
<dbReference type="PROSITE" id="PS50110">
    <property type="entry name" value="RESPONSE_REGULATORY"/>
    <property type="match status" value="1"/>
</dbReference>
<keyword evidence="10" id="KW-1185">Reference proteome</keyword>
<feature type="transmembrane region" description="Helical" evidence="6">
    <location>
        <begin position="83"/>
        <end position="109"/>
    </location>
</feature>